<reference evidence="12" key="1">
    <citation type="journal article" date="2011" name="Environ. Microbiol.">
        <title>Time-series analyses of Monterey Bay coastal microbial picoplankton using a 'genome proxy' microarray.</title>
        <authorList>
            <person name="Rich V.I."/>
            <person name="Pham V.D."/>
            <person name="Eppley J."/>
            <person name="Shi Y."/>
            <person name="DeLong E.F."/>
        </authorList>
    </citation>
    <scope>NUCLEOTIDE SEQUENCE</scope>
</reference>
<dbReference type="Gene3D" id="3.20.20.60">
    <property type="entry name" value="Phosphoenolpyruvate-binding domains"/>
    <property type="match status" value="1"/>
</dbReference>
<feature type="region of interest" description="Disordered" evidence="11">
    <location>
        <begin position="262"/>
        <end position="294"/>
    </location>
</feature>
<evidence type="ECO:0000313" key="12">
    <source>
        <dbReference type="EMBL" id="ADI16494.1"/>
    </source>
</evidence>
<comment type="catalytic activity">
    <reaction evidence="7">
        <text>(6R)-5,10-methylene-5,6,7,8-tetrahydrofolate + 3-methyl-2-oxobutanoate + H2O = 2-dehydropantoate + (6S)-5,6,7,8-tetrahydrofolate</text>
        <dbReference type="Rhea" id="RHEA:11824"/>
        <dbReference type="ChEBI" id="CHEBI:11561"/>
        <dbReference type="ChEBI" id="CHEBI:11851"/>
        <dbReference type="ChEBI" id="CHEBI:15377"/>
        <dbReference type="ChEBI" id="CHEBI:15636"/>
        <dbReference type="ChEBI" id="CHEBI:57453"/>
        <dbReference type="EC" id="2.1.2.11"/>
    </reaction>
</comment>
<dbReference type="CDD" id="cd06557">
    <property type="entry name" value="KPHMT-like"/>
    <property type="match status" value="1"/>
</dbReference>
<keyword evidence="7" id="KW-0963">Cytoplasm</keyword>
<dbReference type="GO" id="GO:0008168">
    <property type="term" value="F:methyltransferase activity"/>
    <property type="evidence" value="ECO:0007669"/>
    <property type="project" value="UniProtKB-KW"/>
</dbReference>
<evidence type="ECO:0000256" key="6">
    <source>
        <dbReference type="ARBA" id="ARBA00056497"/>
    </source>
</evidence>
<keyword evidence="4 7" id="KW-0566">Pantothenate biosynthesis</keyword>
<comment type="subcellular location">
    <subcellularLocation>
        <location evidence="7">Cytoplasm</location>
    </subcellularLocation>
</comment>
<dbReference type="EMBL" id="GU474839">
    <property type="protein sequence ID" value="ADI16494.1"/>
    <property type="molecule type" value="Genomic_DNA"/>
</dbReference>
<dbReference type="InterPro" id="IPR015813">
    <property type="entry name" value="Pyrv/PenolPyrv_kinase-like_dom"/>
</dbReference>
<dbReference type="GO" id="GO:0032259">
    <property type="term" value="P:methylation"/>
    <property type="evidence" value="ECO:0007669"/>
    <property type="project" value="UniProtKB-KW"/>
</dbReference>
<dbReference type="NCBIfam" id="TIGR00222">
    <property type="entry name" value="panB"/>
    <property type="match status" value="1"/>
</dbReference>
<dbReference type="NCBIfam" id="NF001452">
    <property type="entry name" value="PRK00311.1"/>
    <property type="match status" value="1"/>
</dbReference>
<name>E0XQ03_9BACT</name>
<evidence type="ECO:0000256" key="8">
    <source>
        <dbReference type="PIRSR" id="PIRSR000388-1"/>
    </source>
</evidence>
<dbReference type="UniPathway" id="UPA00028">
    <property type="reaction ID" value="UER00003"/>
</dbReference>
<dbReference type="GO" id="GO:0003864">
    <property type="term" value="F:3-methyl-2-oxobutanoate hydroxymethyltransferase activity"/>
    <property type="evidence" value="ECO:0007669"/>
    <property type="project" value="UniProtKB-UniRule"/>
</dbReference>
<dbReference type="GO" id="GO:0005737">
    <property type="term" value="C:cytoplasm"/>
    <property type="evidence" value="ECO:0007669"/>
    <property type="project" value="UniProtKB-SubCell"/>
</dbReference>
<gene>
    <name evidence="7" type="primary">panB</name>
</gene>
<comment type="cofactor">
    <cofactor evidence="7 10">
        <name>Mg(2+)</name>
        <dbReference type="ChEBI" id="CHEBI:18420"/>
    </cofactor>
    <text evidence="7 10">Binds 1 Mg(2+) ion per subunit.</text>
</comment>
<comment type="pathway">
    <text evidence="1 7">Cofactor biosynthesis; (R)-pantothenate biosynthesis; (R)-pantoate from 3-methyl-2-oxobutanoate: step 1/2.</text>
</comment>
<dbReference type="GO" id="GO:0000287">
    <property type="term" value="F:magnesium ion binding"/>
    <property type="evidence" value="ECO:0007669"/>
    <property type="project" value="TreeGrafter"/>
</dbReference>
<evidence type="ECO:0000256" key="7">
    <source>
        <dbReference type="HAMAP-Rule" id="MF_00156"/>
    </source>
</evidence>
<dbReference type="PIRSF" id="PIRSF000388">
    <property type="entry name" value="Pantoate_hydroxy_MeTrfase"/>
    <property type="match status" value="1"/>
</dbReference>
<protein>
    <recommendedName>
        <fullName evidence="7">3-methyl-2-oxobutanoate hydroxymethyltransferase</fullName>
        <ecNumber evidence="7">2.1.2.11</ecNumber>
    </recommendedName>
    <alternativeName>
        <fullName evidence="7">Ketopantoate hydroxymethyltransferase</fullName>
        <shortName evidence="7">KPHMT</shortName>
    </alternativeName>
</protein>
<dbReference type="HAMAP" id="MF_00156">
    <property type="entry name" value="PanB"/>
    <property type="match status" value="1"/>
</dbReference>
<dbReference type="Pfam" id="PF02548">
    <property type="entry name" value="Pantoate_transf"/>
    <property type="match status" value="1"/>
</dbReference>
<evidence type="ECO:0000256" key="4">
    <source>
        <dbReference type="ARBA" id="ARBA00022655"/>
    </source>
</evidence>
<evidence type="ECO:0000256" key="11">
    <source>
        <dbReference type="SAM" id="MobiDB-lite"/>
    </source>
</evidence>
<feature type="binding site" evidence="7 9">
    <location>
        <position position="86"/>
    </location>
    <ligand>
        <name>3-methyl-2-oxobutanoate</name>
        <dbReference type="ChEBI" id="CHEBI:11851"/>
    </ligand>
</feature>
<evidence type="ECO:0000256" key="9">
    <source>
        <dbReference type="PIRSR" id="PIRSR000388-2"/>
    </source>
</evidence>
<feature type="active site" description="Proton acceptor" evidence="7 8">
    <location>
        <position position="185"/>
    </location>
</feature>
<dbReference type="GO" id="GO:0015940">
    <property type="term" value="P:pantothenate biosynthetic process"/>
    <property type="evidence" value="ECO:0007669"/>
    <property type="project" value="UniProtKB-UniRule"/>
</dbReference>
<evidence type="ECO:0000256" key="5">
    <source>
        <dbReference type="ARBA" id="ARBA00022679"/>
    </source>
</evidence>
<evidence type="ECO:0000256" key="3">
    <source>
        <dbReference type="ARBA" id="ARBA00011424"/>
    </source>
</evidence>
<dbReference type="PANTHER" id="PTHR20881:SF0">
    <property type="entry name" value="3-METHYL-2-OXOBUTANOATE HYDROXYMETHYLTRANSFERASE"/>
    <property type="match status" value="1"/>
</dbReference>
<keyword evidence="7 10" id="KW-0479">Metal-binding</keyword>
<comment type="subunit">
    <text evidence="3 7">Homodecamer; pentamer of dimers.</text>
</comment>
<dbReference type="SUPFAM" id="SSF51621">
    <property type="entry name" value="Phosphoenolpyruvate/pyruvate domain"/>
    <property type="match status" value="1"/>
</dbReference>
<evidence type="ECO:0000256" key="1">
    <source>
        <dbReference type="ARBA" id="ARBA00005033"/>
    </source>
</evidence>
<dbReference type="InterPro" id="IPR040442">
    <property type="entry name" value="Pyrv_kinase-like_dom_sf"/>
</dbReference>
<dbReference type="PANTHER" id="PTHR20881">
    <property type="entry name" value="3-METHYL-2-OXOBUTANOATE HYDROXYMETHYLTRANSFERASE"/>
    <property type="match status" value="1"/>
</dbReference>
<dbReference type="FunFam" id="3.20.20.60:FF:000003">
    <property type="entry name" value="3-methyl-2-oxobutanoate hydroxymethyltransferase"/>
    <property type="match status" value="1"/>
</dbReference>
<feature type="binding site" evidence="7 10">
    <location>
        <position position="47"/>
    </location>
    <ligand>
        <name>Mg(2+)</name>
        <dbReference type="ChEBI" id="CHEBI:18420"/>
    </ligand>
</feature>
<keyword evidence="7 10" id="KW-0460">Magnesium</keyword>
<keyword evidence="12" id="KW-0489">Methyltransferase</keyword>
<feature type="binding site" evidence="7 10">
    <location>
        <position position="86"/>
    </location>
    <ligand>
        <name>Mg(2+)</name>
        <dbReference type="ChEBI" id="CHEBI:18420"/>
    </ligand>
</feature>
<dbReference type="EC" id="2.1.2.11" evidence="7"/>
<accession>E0XQ03</accession>
<comment type="similarity">
    <text evidence="2 7">Belongs to the PanB family.</text>
</comment>
<keyword evidence="5 7" id="KW-0808">Transferase</keyword>
<feature type="binding site" evidence="7 9">
    <location>
        <begin position="47"/>
        <end position="48"/>
    </location>
    <ligand>
        <name>3-methyl-2-oxobutanoate</name>
        <dbReference type="ChEBI" id="CHEBI:11851"/>
    </ligand>
</feature>
<dbReference type="AlphaFoldDB" id="E0XQ03"/>
<feature type="compositionally biased region" description="Polar residues" evidence="11">
    <location>
        <begin position="262"/>
        <end position="277"/>
    </location>
</feature>
<feature type="binding site" evidence="7 10">
    <location>
        <position position="118"/>
    </location>
    <ligand>
        <name>Mg(2+)</name>
        <dbReference type="ChEBI" id="CHEBI:18420"/>
    </ligand>
</feature>
<organism evidence="12">
    <name type="scientific">uncultured bacterium HF4000_05M23</name>
    <dbReference type="NCBI Taxonomy" id="542534"/>
    <lineage>
        <taxon>Bacteria</taxon>
        <taxon>environmental samples</taxon>
    </lineage>
</organism>
<feature type="binding site" evidence="7 9">
    <location>
        <position position="116"/>
    </location>
    <ligand>
        <name>3-methyl-2-oxobutanoate</name>
        <dbReference type="ChEBI" id="CHEBI:11851"/>
    </ligand>
</feature>
<evidence type="ECO:0000256" key="10">
    <source>
        <dbReference type="PIRSR" id="PIRSR000388-3"/>
    </source>
</evidence>
<proteinExistence type="inferred from homology"/>
<comment type="function">
    <text evidence="6 7">Catalyzes the reversible reaction in which hydroxymethyl group from 5,10-methylenetetrahydrofolate is transferred onto alpha-ketoisovalerate to form ketopantoate.</text>
</comment>
<dbReference type="InterPro" id="IPR003700">
    <property type="entry name" value="Pantoate_hydroxy_MeTrfase"/>
</dbReference>
<sequence>MAVRRITTHKIQQMKRRGEPIPMVTAYDYTAARIVDSSGIPMILVGDSMGHVVLGYDSTIPVTVDDIVSACAAVVRGTSNPLIVADMPFLSYQIDAETALRNAARLIQEGGAQAVKLEGGKSVAPIVSRLVDAGVAVMGHIGLTPQHVNQLGGYRVQGKTEDTANQVLEDALALQDAGAFAVVLELIPVELAKRITEALVIPTIGIGAGVHCDGQVQVFHDMLGLDPDFRPRHSGKYTELAPIIKDALIRYGDDVRAGTFPTDAQSFFSDETRVSTPTPAPPPETVNDPAAASD</sequence>
<evidence type="ECO:0000256" key="2">
    <source>
        <dbReference type="ARBA" id="ARBA00008676"/>
    </source>
</evidence>